<dbReference type="InterPro" id="IPR016047">
    <property type="entry name" value="M23ase_b-sheet_dom"/>
</dbReference>
<feature type="domain" description="M23ase beta-sheet core" evidence="3">
    <location>
        <begin position="301"/>
        <end position="410"/>
    </location>
</feature>
<feature type="coiled-coil region" evidence="2">
    <location>
        <begin position="196"/>
        <end position="258"/>
    </location>
</feature>
<gene>
    <name evidence="5" type="ORF">EEI45_00215</name>
</gene>
<organism evidence="5 6">
    <name type="scientific">Erysipelothrix piscisicarius</name>
    <dbReference type="NCBI Taxonomy" id="2485784"/>
    <lineage>
        <taxon>Bacteria</taxon>
        <taxon>Bacillati</taxon>
        <taxon>Bacillota</taxon>
        <taxon>Erysipelotrichia</taxon>
        <taxon>Erysipelotrichales</taxon>
        <taxon>Erysipelotrichaceae</taxon>
        <taxon>Erysipelothrix</taxon>
    </lineage>
</organism>
<proteinExistence type="predicted"/>
<keyword evidence="1" id="KW-0732">Signal</keyword>
<evidence type="ECO:0000313" key="6">
    <source>
        <dbReference type="Proteomes" id="UP000278804"/>
    </source>
</evidence>
<evidence type="ECO:0000313" key="5">
    <source>
        <dbReference type="EMBL" id="AZK43447.1"/>
    </source>
</evidence>
<dbReference type="Pfam" id="PF01551">
    <property type="entry name" value="Peptidase_M23"/>
    <property type="match status" value="1"/>
</dbReference>
<keyword evidence="2" id="KW-0175">Coiled coil</keyword>
<evidence type="ECO:0000256" key="2">
    <source>
        <dbReference type="SAM" id="Coils"/>
    </source>
</evidence>
<dbReference type="SUPFAM" id="SSF51261">
    <property type="entry name" value="Duplicated hybrid motif"/>
    <property type="match status" value="1"/>
</dbReference>
<dbReference type="RefSeq" id="WP_125163673.1">
    <property type="nucleotide sequence ID" value="NZ_CP034234.1"/>
</dbReference>
<dbReference type="PANTHER" id="PTHR21666:SF270">
    <property type="entry name" value="MUREIN HYDROLASE ACTIVATOR ENVC"/>
    <property type="match status" value="1"/>
</dbReference>
<feature type="coiled-coil region" evidence="2">
    <location>
        <begin position="65"/>
        <end position="141"/>
    </location>
</feature>
<dbReference type="Gene3D" id="2.70.70.10">
    <property type="entry name" value="Glucose Permease (Domain IIA)"/>
    <property type="match status" value="1"/>
</dbReference>
<dbReference type="EMBL" id="CP034234">
    <property type="protein sequence ID" value="AZK43447.1"/>
    <property type="molecule type" value="Genomic_DNA"/>
</dbReference>
<dbReference type="CDD" id="cd12797">
    <property type="entry name" value="M23_peptidase"/>
    <property type="match status" value="1"/>
</dbReference>
<name>A0A3S8RKU0_9FIRM</name>
<dbReference type="Pfam" id="PF24568">
    <property type="entry name" value="CC_PcsB"/>
    <property type="match status" value="1"/>
</dbReference>
<dbReference type="GO" id="GO:0004222">
    <property type="term" value="F:metalloendopeptidase activity"/>
    <property type="evidence" value="ECO:0007669"/>
    <property type="project" value="TreeGrafter"/>
</dbReference>
<protein>
    <submittedName>
        <fullName evidence="5">Peptidase M23</fullName>
    </submittedName>
</protein>
<dbReference type="KEGG" id="eri:EEI45_00215"/>
<evidence type="ECO:0000256" key="1">
    <source>
        <dbReference type="ARBA" id="ARBA00022729"/>
    </source>
</evidence>
<dbReference type="InterPro" id="IPR050570">
    <property type="entry name" value="Cell_wall_metabolism_enzyme"/>
</dbReference>
<reference evidence="5 6" key="1">
    <citation type="journal article" date="2020" name="Int. J. Syst. Evol. Microbiol.">
        <title>Description of Erysipelothrix piscisicarius sp. nov., an emergent fish pathogen, and assessment of virulence using a tiger barb (Puntigrus tetrazona) infection model.</title>
        <authorList>
            <person name="Pomaranski E.K."/>
            <person name="Griffin M.J."/>
            <person name="Camus A.C."/>
            <person name="Armwood A.R."/>
            <person name="Shelley J."/>
            <person name="Waldbieser G.C."/>
            <person name="LaFrentz B.R."/>
            <person name="Garcia J.C."/>
            <person name="Yanong R."/>
            <person name="Soto E."/>
        </authorList>
    </citation>
    <scope>NUCLEOTIDE SEQUENCE [LARGE SCALE GENOMIC DNA]</scope>
    <source>
        <strain evidence="5 6">15TAL0474</strain>
    </source>
</reference>
<keyword evidence="6" id="KW-1185">Reference proteome</keyword>
<feature type="domain" description="Peptidoglycan hydrolase PcsB coiled-coil" evidence="4">
    <location>
        <begin position="128"/>
        <end position="193"/>
    </location>
</feature>
<dbReference type="InterPro" id="IPR057309">
    <property type="entry name" value="PcsB_CC"/>
</dbReference>
<evidence type="ECO:0000259" key="3">
    <source>
        <dbReference type="Pfam" id="PF01551"/>
    </source>
</evidence>
<dbReference type="InterPro" id="IPR011055">
    <property type="entry name" value="Dup_hybrid_motif"/>
</dbReference>
<dbReference type="Proteomes" id="UP000278804">
    <property type="component" value="Chromosome"/>
</dbReference>
<sequence>MASRFKKGITIILVFALIGIQPINAFSRTDYERDEGYYHELCSGASARDHQDECSGFTEYINEKLADSETLLRRIREEKETVLEEIEDNNELLEVYQKEILVLKERVMEIQESIRIIEEDVLATEAKIKVFEDKIKVLEEKVKLNIRASQSSLYVNNYIEFVFGAADFVDLIRRMEGLTRIKQSNDGVVNELIVARKAFDEEKEHLLSQKEQLEAKEASVKKEEHDIKVYQMEVRDLIQSLMAKHQVLEDQSKEVQEKISFENKLFLDLRNLPNENGFVRPIKSNYWVSTGTWHYAKGGRHMGVDLAHVDARVGLEILAPGSGIITGTQGGCPTYGSYPRGNCNGGWGNYLTMMFSVNGKIYGALFAHLEENSFKMSPGSVVRAGDVIANMGSSGLSSGPHLHLEIYYLGSDSIEAAYDRWDGNITFGTGGANWGNGWEKRCEMNNHDAPCRENPMKIFNYTYEAEY</sequence>
<dbReference type="PANTHER" id="PTHR21666">
    <property type="entry name" value="PEPTIDASE-RELATED"/>
    <property type="match status" value="1"/>
</dbReference>
<dbReference type="Gene3D" id="6.10.250.3150">
    <property type="match status" value="1"/>
</dbReference>
<accession>A0A3S8RKU0</accession>
<evidence type="ECO:0000259" key="4">
    <source>
        <dbReference type="Pfam" id="PF24568"/>
    </source>
</evidence>
<dbReference type="AlphaFoldDB" id="A0A3S8RKU0"/>